<feature type="domain" description="O-methyltransferase C-terminal" evidence="4">
    <location>
        <begin position="121"/>
        <end position="312"/>
    </location>
</feature>
<name>E3BMB6_9VIBR</name>
<protein>
    <submittedName>
        <fullName evidence="5">O-methyltransferase family 2</fullName>
    </submittedName>
</protein>
<dbReference type="OrthoDB" id="9766840at2"/>
<dbReference type="InterPro" id="IPR016461">
    <property type="entry name" value="COMT-like"/>
</dbReference>
<dbReference type="GO" id="GO:0008171">
    <property type="term" value="F:O-methyltransferase activity"/>
    <property type="evidence" value="ECO:0007669"/>
    <property type="project" value="InterPro"/>
</dbReference>
<dbReference type="SUPFAM" id="SSF53335">
    <property type="entry name" value="S-adenosyl-L-methionine-dependent methyltransferases"/>
    <property type="match status" value="1"/>
</dbReference>
<keyword evidence="3" id="KW-0949">S-adenosyl-L-methionine</keyword>
<dbReference type="CDD" id="cd02440">
    <property type="entry name" value="AdoMet_MTases"/>
    <property type="match status" value="1"/>
</dbReference>
<dbReference type="Gene3D" id="1.10.10.10">
    <property type="entry name" value="Winged helix-like DNA-binding domain superfamily/Winged helix DNA-binding domain"/>
    <property type="match status" value="1"/>
</dbReference>
<comment type="caution">
    <text evidence="5">The sequence shown here is derived from an EMBL/GenBank/DDBJ whole genome shotgun (WGS) entry which is preliminary data.</text>
</comment>
<evidence type="ECO:0000313" key="5">
    <source>
        <dbReference type="EMBL" id="EFP95828.1"/>
    </source>
</evidence>
<keyword evidence="6" id="KW-1185">Reference proteome</keyword>
<evidence type="ECO:0000259" key="4">
    <source>
        <dbReference type="Pfam" id="PF00891"/>
    </source>
</evidence>
<evidence type="ECO:0000256" key="2">
    <source>
        <dbReference type="ARBA" id="ARBA00022679"/>
    </source>
</evidence>
<dbReference type="InterPro" id="IPR036388">
    <property type="entry name" value="WH-like_DNA-bd_sf"/>
</dbReference>
<dbReference type="InterPro" id="IPR029063">
    <property type="entry name" value="SAM-dependent_MTases_sf"/>
</dbReference>
<dbReference type="EMBL" id="AEIU01000086">
    <property type="protein sequence ID" value="EFP95828.1"/>
    <property type="molecule type" value="Genomic_DNA"/>
</dbReference>
<dbReference type="InterPro" id="IPR036390">
    <property type="entry name" value="WH_DNA-bd_sf"/>
</dbReference>
<evidence type="ECO:0000256" key="3">
    <source>
        <dbReference type="ARBA" id="ARBA00022691"/>
    </source>
</evidence>
<gene>
    <name evidence="5" type="ORF">VIBC2010_14154</name>
</gene>
<dbReference type="RefSeq" id="WP_009602239.1">
    <property type="nucleotide sequence ID" value="NZ_AEIU01000086.1"/>
</dbReference>
<dbReference type="Proteomes" id="UP000002943">
    <property type="component" value="Unassembled WGS sequence"/>
</dbReference>
<dbReference type="PROSITE" id="PS51683">
    <property type="entry name" value="SAM_OMT_II"/>
    <property type="match status" value="1"/>
</dbReference>
<evidence type="ECO:0000256" key="1">
    <source>
        <dbReference type="ARBA" id="ARBA00022603"/>
    </source>
</evidence>
<dbReference type="InterPro" id="IPR001077">
    <property type="entry name" value="COMT_C"/>
</dbReference>
<dbReference type="SUPFAM" id="SSF46785">
    <property type="entry name" value="Winged helix' DNA-binding domain"/>
    <property type="match status" value="1"/>
</dbReference>
<sequence length="336" mass="37126">MDNSEVTKRISEIMMFPLAAKSLNVLSELGIADHLLSHSLAIDDLARRCEVDATILMNTLKVANVFGFFSIADNGLIDNNDSSLLLTSTNPDSMRHFCQLFGDEYYQAYQGMLNTCQTSESGFKHIYQQTLYQYLEQNPTRSLVYNLAMRDFSRPVGLALSRACADTFEQAGSVLDIGGGSGVIASQLVRAFPHLSASVLDRADVCEQCTPYLDACDNIEMIPGDFFQSIPSGYDVLVLKNVLHNWNNESCQRILKSIHASLGEGKLLVIEPLVESEEASPRLVFNALFQSVICEDGTYQRSEADMKALLTQCDLSLVSCTKLPTGHTVLELVKKI</sequence>
<reference evidence="5 6" key="1">
    <citation type="journal article" date="2012" name="Int. J. Syst. Evol. Microbiol.">
        <title>Vibrio caribbeanicus sp. nov., isolated from the marine sponge Scleritoderma cyanea.</title>
        <authorList>
            <person name="Hoffmann M."/>
            <person name="Monday S.R."/>
            <person name="Allard M.W."/>
            <person name="Strain E.A."/>
            <person name="Whittaker P."/>
            <person name="Naum M."/>
            <person name="McCarthy P.J."/>
            <person name="Lopez J.V."/>
            <person name="Fischer M."/>
            <person name="Brown E.W."/>
        </authorList>
    </citation>
    <scope>NUCLEOTIDE SEQUENCE [LARGE SCALE GENOMIC DNA]</scope>
    <source>
        <strain evidence="5 6">ATCC BAA-2122</strain>
    </source>
</reference>
<keyword evidence="2 5" id="KW-0808">Transferase</keyword>
<dbReference type="Gene3D" id="3.40.50.150">
    <property type="entry name" value="Vaccinia Virus protein VP39"/>
    <property type="match status" value="1"/>
</dbReference>
<dbReference type="AlphaFoldDB" id="E3BMB6"/>
<proteinExistence type="predicted"/>
<evidence type="ECO:0000313" key="6">
    <source>
        <dbReference type="Proteomes" id="UP000002943"/>
    </source>
</evidence>
<accession>E3BMB6</accession>
<dbReference type="PANTHER" id="PTHR43712:SF2">
    <property type="entry name" value="O-METHYLTRANSFERASE CICE"/>
    <property type="match status" value="1"/>
</dbReference>
<dbReference type="Pfam" id="PF00891">
    <property type="entry name" value="Methyltransf_2"/>
    <property type="match status" value="1"/>
</dbReference>
<dbReference type="GO" id="GO:0032259">
    <property type="term" value="P:methylation"/>
    <property type="evidence" value="ECO:0007669"/>
    <property type="project" value="UniProtKB-KW"/>
</dbReference>
<keyword evidence="1 5" id="KW-0489">Methyltransferase</keyword>
<dbReference type="PANTHER" id="PTHR43712">
    <property type="entry name" value="PUTATIVE (AFU_ORTHOLOGUE AFUA_4G14580)-RELATED"/>
    <property type="match status" value="1"/>
</dbReference>
<dbReference type="eggNOG" id="COG2226">
    <property type="taxonomic scope" value="Bacteria"/>
</dbReference>
<dbReference type="STRING" id="796620.VIBC2010_14154"/>
<organism evidence="5 6">
    <name type="scientific">Vibrio caribbeanicus ATCC BAA-2122</name>
    <dbReference type="NCBI Taxonomy" id="796620"/>
    <lineage>
        <taxon>Bacteria</taxon>
        <taxon>Pseudomonadati</taxon>
        <taxon>Pseudomonadota</taxon>
        <taxon>Gammaproteobacteria</taxon>
        <taxon>Vibrionales</taxon>
        <taxon>Vibrionaceae</taxon>
        <taxon>Vibrio</taxon>
    </lineage>
</organism>